<dbReference type="OrthoDB" id="2919448at2759"/>
<feature type="compositionally biased region" description="Basic and acidic residues" evidence="1">
    <location>
        <begin position="20"/>
        <end position="45"/>
    </location>
</feature>
<proteinExistence type="predicted"/>
<reference evidence="2" key="1">
    <citation type="submission" date="2020-11" db="EMBL/GenBank/DDBJ databases">
        <title>Adaptations for nitrogen fixation in a non-lichenized fungal sporocarp promotes dispersal by wood-feeding termites.</title>
        <authorList>
            <consortium name="DOE Joint Genome Institute"/>
            <person name="Koch R.A."/>
            <person name="Yoon G."/>
            <person name="Arayal U."/>
            <person name="Lail K."/>
            <person name="Amirebrahimi M."/>
            <person name="Labutti K."/>
            <person name="Lipzen A."/>
            <person name="Riley R."/>
            <person name="Barry K."/>
            <person name="Henrissat B."/>
            <person name="Grigoriev I.V."/>
            <person name="Herr J.R."/>
            <person name="Aime M.C."/>
        </authorList>
    </citation>
    <scope>NUCLEOTIDE SEQUENCE</scope>
    <source>
        <strain evidence="2">MCA 3950</strain>
    </source>
</reference>
<feature type="region of interest" description="Disordered" evidence="1">
    <location>
        <begin position="13"/>
        <end position="45"/>
    </location>
</feature>
<sequence length="279" mass="31591">MCYRHLRTADSLEGMELDDDNTHFEEQNEKESLGDEQESEAKRFWPDDPSASVCDCSSLYVLHLMTQELENVSPMRKTEMEMERQLSLRSLPRNLTFETTKPSHYAGDDAPFKMTLFWSTDDDISGFRVFICSDVYKDAEPLLMKSKPCHEFDLELVSKNENKTQATDAPMIPAESRADGSEHALEFDLFSNSDKIVFNDHIPNGKNLLLSFAVPPSPSSSASLKIESQAQKVTVEWGTSLESGADSWIVVLKWKDREILQKVDAPKVEALLDEELGDD</sequence>
<dbReference type="EMBL" id="MU250523">
    <property type="protein sequence ID" value="KAG7453154.1"/>
    <property type="molecule type" value="Genomic_DNA"/>
</dbReference>
<name>A0A9P8AYR1_9AGAR</name>
<dbReference type="RefSeq" id="XP_043046654.1">
    <property type="nucleotide sequence ID" value="XM_043190198.1"/>
</dbReference>
<evidence type="ECO:0000256" key="1">
    <source>
        <dbReference type="SAM" id="MobiDB-lite"/>
    </source>
</evidence>
<gene>
    <name evidence="2" type="ORF">BT62DRAFT_990086</name>
</gene>
<accession>A0A9P8AYR1</accession>
<dbReference type="AlphaFoldDB" id="A0A9P8AYR1"/>
<comment type="caution">
    <text evidence="2">The sequence shown here is derived from an EMBL/GenBank/DDBJ whole genome shotgun (WGS) entry which is preliminary data.</text>
</comment>
<protein>
    <submittedName>
        <fullName evidence="2">Uncharacterized protein</fullName>
    </submittedName>
</protein>
<evidence type="ECO:0000313" key="2">
    <source>
        <dbReference type="EMBL" id="KAG7453154.1"/>
    </source>
</evidence>
<organism evidence="2 3">
    <name type="scientific">Guyanagaster necrorhizus</name>
    <dbReference type="NCBI Taxonomy" id="856835"/>
    <lineage>
        <taxon>Eukaryota</taxon>
        <taxon>Fungi</taxon>
        <taxon>Dikarya</taxon>
        <taxon>Basidiomycota</taxon>
        <taxon>Agaricomycotina</taxon>
        <taxon>Agaricomycetes</taxon>
        <taxon>Agaricomycetidae</taxon>
        <taxon>Agaricales</taxon>
        <taxon>Marasmiineae</taxon>
        <taxon>Physalacriaceae</taxon>
        <taxon>Guyanagaster</taxon>
    </lineage>
</organism>
<evidence type="ECO:0000313" key="3">
    <source>
        <dbReference type="Proteomes" id="UP000812287"/>
    </source>
</evidence>
<dbReference type="Proteomes" id="UP000812287">
    <property type="component" value="Unassembled WGS sequence"/>
</dbReference>
<keyword evidence="3" id="KW-1185">Reference proteome</keyword>
<dbReference type="GeneID" id="66112495"/>